<name>A0A183HGU2_9BILA</name>
<dbReference type="Gene3D" id="2.30.30.40">
    <property type="entry name" value="SH3 Domains"/>
    <property type="match status" value="1"/>
</dbReference>
<keyword evidence="2" id="KW-0175">Coiled coil</keyword>
<dbReference type="FunFam" id="2.30.30.40:FF:000154">
    <property type="entry name" value="Alpha spectrin, isoform C"/>
    <property type="match status" value="1"/>
</dbReference>
<dbReference type="STRING" id="387005.A0A183HGU2"/>
<dbReference type="InterPro" id="IPR035825">
    <property type="entry name" value="Alpha_Spectrin_SH3"/>
</dbReference>
<dbReference type="WBParaSite" id="OFLC_0000670301-mRNA-1">
    <property type="protein sequence ID" value="OFLC_0000670301-mRNA-1"/>
    <property type="gene ID" value="OFLC_0000670301"/>
</dbReference>
<proteinExistence type="predicted"/>
<dbReference type="SUPFAM" id="SSF50044">
    <property type="entry name" value="SH3-domain"/>
    <property type="match status" value="1"/>
</dbReference>
<dbReference type="PRINTS" id="PR00452">
    <property type="entry name" value="SH3DOMAIN"/>
</dbReference>
<keyword evidence="6" id="KW-1185">Reference proteome</keyword>
<evidence type="ECO:0000256" key="3">
    <source>
        <dbReference type="PROSITE-ProRule" id="PRU00192"/>
    </source>
</evidence>
<keyword evidence="1 3" id="KW-0728">SH3 domain</keyword>
<evidence type="ECO:0000256" key="1">
    <source>
        <dbReference type="ARBA" id="ARBA00022443"/>
    </source>
</evidence>
<evidence type="ECO:0000313" key="7">
    <source>
        <dbReference type="WBParaSite" id="OFLC_0000670301-mRNA-1"/>
    </source>
</evidence>
<reference evidence="5 6" key="2">
    <citation type="submission" date="2018-11" db="EMBL/GenBank/DDBJ databases">
        <authorList>
            <consortium name="Pathogen Informatics"/>
        </authorList>
    </citation>
    <scope>NUCLEOTIDE SEQUENCE [LARGE SCALE GENOMIC DNA]</scope>
</reference>
<evidence type="ECO:0000313" key="6">
    <source>
        <dbReference type="Proteomes" id="UP000267606"/>
    </source>
</evidence>
<gene>
    <name evidence="5" type="ORF">OFLC_LOCUS6704</name>
</gene>
<evidence type="ECO:0000313" key="5">
    <source>
        <dbReference type="EMBL" id="VDO47598.1"/>
    </source>
</evidence>
<evidence type="ECO:0000256" key="2">
    <source>
        <dbReference type="ARBA" id="ARBA00023054"/>
    </source>
</evidence>
<dbReference type="PRINTS" id="PR01887">
    <property type="entry name" value="SPECTRNALPHA"/>
</dbReference>
<sequence>MALYDYTEKSPREVSIKKGDVISLLNSSNKDWWKVEVNDRQGFVPAAYVKKVEAGAAQRAASEQKQLPA</sequence>
<dbReference type="EMBL" id="UZAJ01006535">
    <property type="protein sequence ID" value="VDO47598.1"/>
    <property type="molecule type" value="Genomic_DNA"/>
</dbReference>
<dbReference type="InterPro" id="IPR001452">
    <property type="entry name" value="SH3_domain"/>
</dbReference>
<protein>
    <submittedName>
        <fullName evidence="7">SH3 domain-containing protein</fullName>
    </submittedName>
</protein>
<evidence type="ECO:0000259" key="4">
    <source>
        <dbReference type="PROSITE" id="PS50002"/>
    </source>
</evidence>
<dbReference type="PANTHER" id="PTHR14166">
    <property type="entry name" value="SLIT-ROBO RHO GTPASE ACTIVATING PROTEIN"/>
    <property type="match status" value="1"/>
</dbReference>
<dbReference type="InterPro" id="IPR051627">
    <property type="entry name" value="SLIT-ROBO_RhoGAP"/>
</dbReference>
<feature type="domain" description="SH3" evidence="4">
    <location>
        <begin position="1"/>
        <end position="54"/>
    </location>
</feature>
<organism evidence="7">
    <name type="scientific">Onchocerca flexuosa</name>
    <dbReference type="NCBI Taxonomy" id="387005"/>
    <lineage>
        <taxon>Eukaryota</taxon>
        <taxon>Metazoa</taxon>
        <taxon>Ecdysozoa</taxon>
        <taxon>Nematoda</taxon>
        <taxon>Chromadorea</taxon>
        <taxon>Rhabditida</taxon>
        <taxon>Spirurina</taxon>
        <taxon>Spiruromorpha</taxon>
        <taxon>Filarioidea</taxon>
        <taxon>Onchocercidae</taxon>
        <taxon>Onchocerca</taxon>
    </lineage>
</organism>
<dbReference type="SMART" id="SM00326">
    <property type="entry name" value="SH3"/>
    <property type="match status" value="1"/>
</dbReference>
<dbReference type="AlphaFoldDB" id="A0A183HGU2"/>
<dbReference type="Pfam" id="PF00018">
    <property type="entry name" value="SH3_1"/>
    <property type="match status" value="1"/>
</dbReference>
<reference evidence="7" key="1">
    <citation type="submission" date="2016-06" db="UniProtKB">
        <authorList>
            <consortium name="WormBaseParasite"/>
        </authorList>
    </citation>
    <scope>IDENTIFICATION</scope>
</reference>
<dbReference type="Proteomes" id="UP000267606">
    <property type="component" value="Unassembled WGS sequence"/>
</dbReference>
<dbReference type="InterPro" id="IPR036028">
    <property type="entry name" value="SH3-like_dom_sf"/>
</dbReference>
<dbReference type="CDD" id="cd11808">
    <property type="entry name" value="SH3_Alpha_Spectrin"/>
    <property type="match status" value="1"/>
</dbReference>
<dbReference type="PROSITE" id="PS50002">
    <property type="entry name" value="SH3"/>
    <property type="match status" value="1"/>
</dbReference>
<accession>A0A183HGU2</accession>